<proteinExistence type="predicted"/>
<dbReference type="PROSITE" id="PS51202">
    <property type="entry name" value="RCK_C"/>
    <property type="match status" value="1"/>
</dbReference>
<evidence type="ECO:0000256" key="3">
    <source>
        <dbReference type="ARBA" id="ARBA00022692"/>
    </source>
</evidence>
<name>A0AAE0GK60_9CHLO</name>
<protein>
    <recommendedName>
        <fullName evidence="9">RCK C-terminal domain-containing protein</fullName>
    </recommendedName>
</protein>
<dbReference type="InterPro" id="IPR051679">
    <property type="entry name" value="DASS-Related_Transporters"/>
</dbReference>
<keyword evidence="6 8" id="KW-0472">Membrane</keyword>
<evidence type="ECO:0000256" key="8">
    <source>
        <dbReference type="SAM" id="Phobius"/>
    </source>
</evidence>
<evidence type="ECO:0000259" key="9">
    <source>
        <dbReference type="PROSITE" id="PS51202"/>
    </source>
</evidence>
<feature type="transmembrane region" description="Helical" evidence="8">
    <location>
        <begin position="142"/>
        <end position="163"/>
    </location>
</feature>
<evidence type="ECO:0000313" key="10">
    <source>
        <dbReference type="EMBL" id="KAK3279715.1"/>
    </source>
</evidence>
<comment type="caution">
    <text evidence="10">The sequence shown here is derived from an EMBL/GenBank/DDBJ whole genome shotgun (WGS) entry which is preliminary data.</text>
</comment>
<feature type="transmembrane region" description="Helical" evidence="8">
    <location>
        <begin position="98"/>
        <end position="122"/>
    </location>
</feature>
<dbReference type="InterPro" id="IPR006037">
    <property type="entry name" value="RCK_C"/>
</dbReference>
<dbReference type="GO" id="GO:0006813">
    <property type="term" value="P:potassium ion transport"/>
    <property type="evidence" value="ECO:0007669"/>
    <property type="project" value="InterPro"/>
</dbReference>
<evidence type="ECO:0000256" key="1">
    <source>
        <dbReference type="ARBA" id="ARBA00004141"/>
    </source>
</evidence>
<dbReference type="InterPro" id="IPR004680">
    <property type="entry name" value="Cit_transptr-like_dom"/>
</dbReference>
<feature type="region of interest" description="Disordered" evidence="7">
    <location>
        <begin position="311"/>
        <end position="355"/>
    </location>
</feature>
<dbReference type="InterPro" id="IPR036721">
    <property type="entry name" value="RCK_C_sf"/>
</dbReference>
<evidence type="ECO:0000256" key="2">
    <source>
        <dbReference type="ARBA" id="ARBA00022448"/>
    </source>
</evidence>
<feature type="transmembrane region" description="Helical" evidence="8">
    <location>
        <begin position="175"/>
        <end position="197"/>
    </location>
</feature>
<sequence>MALWEGIFTVLVLAVCIVLLMRNVAPPDAVMTAGLAILLVAGIIPVEDGLEGFSNESLLTVVILFVVAAGVSDTGGLDSMFSRALGQPSSIVFAQLRVLLPTAIISGFFNNTPVIAIMIPVLTSWCAKVNIAPSQLFIPLSYASILGGTCTLIGTSTNLVVAGQVKDRYGAEESLTLFELGIVGMPVAIVGLTYILLFSQVLLPNPNEKQGKKSEGGQSLYDFMVGAYVLADSPVVGKTVQEAGLRGLEGLFLASLQSSGKHMQAIDPGMILTQGDVLFFVGAMEHLPGVCRDFNLCPITDAQRLINRLEAGSEAGPSTQHSPVQSRRHSRRNSFDYGLGSAAGSKGRTSGEFQHLKPVDVAAEVVAQERHRTWGTPEQGARLSGTEGLLTIPRAQTTSAHGSQGSSLHDPDDASHSPTAASIFSHDSDWIGIEPAKLEEAMSSLLRDSAISGKLGGLNQTGVGDLDFRTVKVKSGGTLEGLLVHDAHLIDRFGAEVGGQRDGRPLHASNMVHAVGSQQNLAEMALKRDVSQQDLYQATLSQVELRANDLLLLAVKKGFNEADVSEEWAAAFDTQNQKQKAGKRATFASSVTESEDSGPAAPETGGGMFMISVVVQGDSIHIGKDVRCTPRAPRPCHPTPRAFCIQWRTKSSATPVPLSSWLALL</sequence>
<evidence type="ECO:0000256" key="6">
    <source>
        <dbReference type="ARBA" id="ARBA00023136"/>
    </source>
</evidence>
<dbReference type="AlphaFoldDB" id="A0AAE0GK60"/>
<gene>
    <name evidence="10" type="ORF">CYMTET_12414</name>
</gene>
<dbReference type="PANTHER" id="PTHR43652:SF2">
    <property type="entry name" value="BASIC AMINO ACID ANTIPORTER YFCC-RELATED"/>
    <property type="match status" value="1"/>
</dbReference>
<keyword evidence="3 8" id="KW-0812">Transmembrane</keyword>
<feature type="transmembrane region" description="Helical" evidence="8">
    <location>
        <begin position="6"/>
        <end position="22"/>
    </location>
</feature>
<dbReference type="GO" id="GO:0005886">
    <property type="term" value="C:plasma membrane"/>
    <property type="evidence" value="ECO:0007669"/>
    <property type="project" value="TreeGrafter"/>
</dbReference>
<evidence type="ECO:0000313" key="11">
    <source>
        <dbReference type="Proteomes" id="UP001190700"/>
    </source>
</evidence>
<keyword evidence="5 8" id="KW-1133">Transmembrane helix</keyword>
<evidence type="ECO:0000256" key="7">
    <source>
        <dbReference type="SAM" id="MobiDB-lite"/>
    </source>
</evidence>
<feature type="transmembrane region" description="Helical" evidence="8">
    <location>
        <begin position="58"/>
        <end position="77"/>
    </location>
</feature>
<keyword evidence="11" id="KW-1185">Reference proteome</keyword>
<feature type="compositionally biased region" description="Polar residues" evidence="7">
    <location>
        <begin position="316"/>
        <end position="325"/>
    </location>
</feature>
<evidence type="ECO:0000256" key="5">
    <source>
        <dbReference type="ARBA" id="ARBA00022989"/>
    </source>
</evidence>
<feature type="compositionally biased region" description="Polar residues" evidence="7">
    <location>
        <begin position="396"/>
        <end position="407"/>
    </location>
</feature>
<keyword evidence="4" id="KW-0677">Repeat</keyword>
<dbReference type="PANTHER" id="PTHR43652">
    <property type="entry name" value="BASIC AMINO ACID ANTIPORTER YFCC-RELATED"/>
    <property type="match status" value="1"/>
</dbReference>
<dbReference type="Proteomes" id="UP001190700">
    <property type="component" value="Unassembled WGS sequence"/>
</dbReference>
<dbReference type="Pfam" id="PF03600">
    <property type="entry name" value="CitMHS"/>
    <property type="match status" value="1"/>
</dbReference>
<keyword evidence="2" id="KW-0813">Transport</keyword>
<dbReference type="Gene3D" id="3.30.70.1450">
    <property type="entry name" value="Regulator of K+ conductance, C-terminal domain"/>
    <property type="match status" value="1"/>
</dbReference>
<dbReference type="SUPFAM" id="SSF116726">
    <property type="entry name" value="TrkA C-terminal domain-like"/>
    <property type="match status" value="1"/>
</dbReference>
<feature type="region of interest" description="Disordered" evidence="7">
    <location>
        <begin position="579"/>
        <end position="605"/>
    </location>
</feature>
<feature type="domain" description="RCK C-terminal" evidence="9">
    <location>
        <begin position="212"/>
        <end position="296"/>
    </location>
</feature>
<organism evidence="10 11">
    <name type="scientific">Cymbomonas tetramitiformis</name>
    <dbReference type="NCBI Taxonomy" id="36881"/>
    <lineage>
        <taxon>Eukaryota</taxon>
        <taxon>Viridiplantae</taxon>
        <taxon>Chlorophyta</taxon>
        <taxon>Pyramimonadophyceae</taxon>
        <taxon>Pyramimonadales</taxon>
        <taxon>Pyramimonadaceae</taxon>
        <taxon>Cymbomonas</taxon>
    </lineage>
</organism>
<reference evidence="10 11" key="1">
    <citation type="journal article" date="2015" name="Genome Biol. Evol.">
        <title>Comparative Genomics of a Bacterivorous Green Alga Reveals Evolutionary Causalities and Consequences of Phago-Mixotrophic Mode of Nutrition.</title>
        <authorList>
            <person name="Burns J.A."/>
            <person name="Paasch A."/>
            <person name="Narechania A."/>
            <person name="Kim E."/>
        </authorList>
    </citation>
    <scope>NUCLEOTIDE SEQUENCE [LARGE SCALE GENOMIC DNA]</scope>
    <source>
        <strain evidence="10 11">PLY_AMNH</strain>
    </source>
</reference>
<evidence type="ECO:0000256" key="4">
    <source>
        <dbReference type="ARBA" id="ARBA00022737"/>
    </source>
</evidence>
<feature type="region of interest" description="Disordered" evidence="7">
    <location>
        <begin position="396"/>
        <end position="421"/>
    </location>
</feature>
<comment type="subcellular location">
    <subcellularLocation>
        <location evidence="1">Membrane</location>
        <topology evidence="1">Multi-pass membrane protein</topology>
    </subcellularLocation>
</comment>
<accession>A0AAE0GK60</accession>
<dbReference type="GO" id="GO:0008324">
    <property type="term" value="F:monoatomic cation transmembrane transporter activity"/>
    <property type="evidence" value="ECO:0007669"/>
    <property type="project" value="InterPro"/>
</dbReference>
<dbReference type="EMBL" id="LGRX02004703">
    <property type="protein sequence ID" value="KAK3279715.1"/>
    <property type="molecule type" value="Genomic_DNA"/>
</dbReference>